<evidence type="ECO:0000313" key="2">
    <source>
        <dbReference type="EMBL" id="AHY25504.1"/>
    </source>
</evidence>
<gene>
    <name evidence="2" type="ORF">PS2_266</name>
</gene>
<dbReference type="Pfam" id="PF10263">
    <property type="entry name" value="SprT-like"/>
    <property type="match status" value="1"/>
</dbReference>
<organism evidence="2 3">
    <name type="scientific">Serratia phage PS2</name>
    <dbReference type="NCBI Taxonomy" id="1481112"/>
    <lineage>
        <taxon>Viruses</taxon>
        <taxon>Duplodnaviria</taxon>
        <taxon>Heunggongvirae</taxon>
        <taxon>Uroviricota</taxon>
        <taxon>Caudoviricetes</taxon>
        <taxon>Muldoonvirus</taxon>
        <taxon>Muldoonvirus PS2</taxon>
    </lineage>
</organism>
<dbReference type="RefSeq" id="YP_009030313.1">
    <property type="nucleotide sequence ID" value="NC_024121.1"/>
</dbReference>
<evidence type="ECO:0000259" key="1">
    <source>
        <dbReference type="Pfam" id="PF10263"/>
    </source>
</evidence>
<keyword evidence="3" id="KW-1185">Reference proteome</keyword>
<dbReference type="GeneID" id="19485140"/>
<evidence type="ECO:0000313" key="3">
    <source>
        <dbReference type="Proteomes" id="UP000024445"/>
    </source>
</evidence>
<accession>A0A023W584</accession>
<protein>
    <recommendedName>
        <fullName evidence="1">SprT-like domain-containing protein</fullName>
    </recommendedName>
</protein>
<dbReference type="Proteomes" id="UP000024445">
    <property type="component" value="Segment"/>
</dbReference>
<dbReference type="InterPro" id="IPR006640">
    <property type="entry name" value="SprT-like_domain"/>
</dbReference>
<dbReference type="KEGG" id="vg:19485140"/>
<name>A0A023W584_9CAUD</name>
<sequence>MNIYDITLEERKKLPRTNILVEDQWIEYWDLDTTIKFAEESIAKLLPEGWKFVLFKGVSWLGQCVNRRKEIRMNEDYVYALPAREVADTIIHEIAHALCDIRHGTIWKKDKWGNDGRLMAHGKEWKDICRELGCRPHAKCKLYQCFGFADHWLPNGKQPSPYSVVLNSGTDHMRMPVPISEMFQKMFNHTKGDFDYYVEMCMKADLSMKEALKAYRNMKAC</sequence>
<feature type="domain" description="SprT-like" evidence="1">
    <location>
        <begin position="61"/>
        <end position="135"/>
    </location>
</feature>
<dbReference type="EMBL" id="KJ025957">
    <property type="protein sequence ID" value="AHY25504.1"/>
    <property type="molecule type" value="Genomic_DNA"/>
</dbReference>
<dbReference type="GO" id="GO:0006950">
    <property type="term" value="P:response to stress"/>
    <property type="evidence" value="ECO:0007669"/>
    <property type="project" value="UniProtKB-ARBA"/>
</dbReference>
<dbReference type="OrthoDB" id="13993at10239"/>
<proteinExistence type="predicted"/>
<reference evidence="2 3" key="1">
    <citation type="submission" date="2014-01" db="EMBL/GenBank/DDBJ databases">
        <authorList>
            <person name="Zhang G."/>
            <person name="Jin J."/>
            <person name="Li Z.J."/>
            <person name="Wang S.W."/>
            <person name="Chen S.J."/>
            <person name="Wang S.M."/>
            <person name="Wang X.T."/>
            <person name="Li Y.H."/>
            <person name="Wang J."/>
            <person name="Yang C.K."/>
            <person name="Wang L."/>
        </authorList>
    </citation>
    <scope>NUCLEOTIDE SEQUENCE [LARGE SCALE GENOMIC DNA]</scope>
</reference>